<evidence type="ECO:0000256" key="8">
    <source>
        <dbReference type="PROSITE-ProRule" id="PRU01360"/>
    </source>
</evidence>
<dbReference type="InterPro" id="IPR037066">
    <property type="entry name" value="Plug_dom_sf"/>
</dbReference>
<evidence type="ECO:0000256" key="6">
    <source>
        <dbReference type="ARBA" id="ARBA00023136"/>
    </source>
</evidence>
<dbReference type="InterPro" id="IPR000531">
    <property type="entry name" value="Beta-barrel_TonB"/>
</dbReference>
<dbReference type="PANTHER" id="PTHR30069">
    <property type="entry name" value="TONB-DEPENDENT OUTER MEMBRANE RECEPTOR"/>
    <property type="match status" value="1"/>
</dbReference>
<organism evidence="12 13">
    <name type="scientific">Thalassobacterium sedimentorum</name>
    <dbReference type="NCBI Taxonomy" id="3041258"/>
    <lineage>
        <taxon>Bacteria</taxon>
        <taxon>Pseudomonadati</taxon>
        <taxon>Verrucomicrobiota</taxon>
        <taxon>Opitutia</taxon>
        <taxon>Puniceicoccales</taxon>
        <taxon>Coraliomargaritaceae</taxon>
        <taxon>Thalassobacterium</taxon>
    </lineage>
</organism>
<protein>
    <submittedName>
        <fullName evidence="12">TonB-dependent receptor</fullName>
    </submittedName>
</protein>
<dbReference type="RefSeq" id="WP_308984769.1">
    <property type="nucleotide sequence ID" value="NZ_JARXIC010000010.1"/>
</dbReference>
<keyword evidence="3 8" id="KW-1134">Transmembrane beta strand</keyword>
<proteinExistence type="inferred from homology"/>
<dbReference type="InterPro" id="IPR012910">
    <property type="entry name" value="Plug_dom"/>
</dbReference>
<keyword evidence="4 8" id="KW-0812">Transmembrane</keyword>
<keyword evidence="6 8" id="KW-0472">Membrane</keyword>
<feature type="domain" description="TonB-dependent receptor-like beta-barrel" evidence="10">
    <location>
        <begin position="251"/>
        <end position="708"/>
    </location>
</feature>
<sequence>MNKDTNQTNLYSRAFSSRAMQLSSLMLASSAAFTSYGQESLQDGDNEVYELQDFTVVSTGTRTERLLIDVPIKTEVLGSDIFESAAVTELGQALELLNGARTEANCQNCGTAEIQLLGLPGNYNQILVDGLPLFTGVAAVYGIDQVPTIAIDRMEIVKGGGSALYGPGAVAGVVNLIPEEPYESHTHIDSTFRSTDGESPIYQSQFASYYVNEDGSFKASLYGLYSDQNEYDRDGDGFTEMVERENRVIGTNLWWTPTDRTRLRGNYQYIGEERRGGDSLGKPEEFAQVAEALDTDYHWATLAWDQQLADDWSMTISAAMVDFQRDSYYGGTGGEIIDPASDVIDYNNQTVNGGGNAETEAFFGNPTDGTGGGAYNSFGQTDTRSYIFDAKFQYDAGQVGETGEHRFVFGFQYETEAIKDDQLNAEGDFLAMLHDDSFSNLGFFLQDEWQINDRLEIVPGIRIDKANTLDNWVFSPRIAARYTASDTVTLRSNLSSGFLAPRIFDEDIHIENIGGTPRDIVNADDLKEERSYTFALGLDYSPAAFQGRLKTSVQAYYTILKDSFDLDESTLRIEGGREKIDRVNTDGSTIFGIELDAAYQFNNNWSANAGLAFSQARYDEEDADRGTDHYNKTPDWTGLVQLNYDNDDLFDAYLALKWTGEMYVDRLDSVTEPGVEKSPQFFVVDLGISKKFEFESYDLTLRAGINNVLDAYQDDQESGFERDPGYVYGPRTPRTFILGARIDF</sequence>
<comment type="similarity">
    <text evidence="8 9">Belongs to the TonB-dependent receptor family.</text>
</comment>
<evidence type="ECO:0000256" key="2">
    <source>
        <dbReference type="ARBA" id="ARBA00022448"/>
    </source>
</evidence>
<gene>
    <name evidence="12" type="ORF">QEH59_07625</name>
</gene>
<reference evidence="12 13" key="1">
    <citation type="submission" date="2023-04" db="EMBL/GenBank/DDBJ databases">
        <title>A novel bacteria isolated from coastal sediment.</title>
        <authorList>
            <person name="Liu X.-J."/>
            <person name="Du Z.-J."/>
        </authorList>
    </citation>
    <scope>NUCLEOTIDE SEQUENCE [LARGE SCALE GENOMIC DNA]</scope>
    <source>
        <strain evidence="12 13">SDUM461004</strain>
    </source>
</reference>
<dbReference type="InterPro" id="IPR036942">
    <property type="entry name" value="Beta-barrel_TonB_sf"/>
</dbReference>
<dbReference type="PANTHER" id="PTHR30069:SF57">
    <property type="entry name" value="TONB-DEPENDENT RECEPTOR"/>
    <property type="match status" value="1"/>
</dbReference>
<comment type="subcellular location">
    <subcellularLocation>
        <location evidence="1 8">Cell outer membrane</location>
        <topology evidence="1 8">Multi-pass membrane protein</topology>
    </subcellularLocation>
</comment>
<evidence type="ECO:0000256" key="9">
    <source>
        <dbReference type="RuleBase" id="RU003357"/>
    </source>
</evidence>
<keyword evidence="7 8" id="KW-0998">Cell outer membrane</keyword>
<evidence type="ECO:0000256" key="3">
    <source>
        <dbReference type="ARBA" id="ARBA00022452"/>
    </source>
</evidence>
<keyword evidence="12" id="KW-0675">Receptor</keyword>
<accession>A0ABU1AHJ3</accession>
<dbReference type="Gene3D" id="2.170.130.10">
    <property type="entry name" value="TonB-dependent receptor, plug domain"/>
    <property type="match status" value="1"/>
</dbReference>
<feature type="domain" description="TonB-dependent receptor plug" evidence="11">
    <location>
        <begin position="68"/>
        <end position="173"/>
    </location>
</feature>
<evidence type="ECO:0000313" key="13">
    <source>
        <dbReference type="Proteomes" id="UP001243717"/>
    </source>
</evidence>
<dbReference type="InterPro" id="IPR039426">
    <property type="entry name" value="TonB-dep_rcpt-like"/>
</dbReference>
<name>A0ABU1AHJ3_9BACT</name>
<dbReference type="Gene3D" id="2.40.170.20">
    <property type="entry name" value="TonB-dependent receptor, beta-barrel domain"/>
    <property type="match status" value="1"/>
</dbReference>
<evidence type="ECO:0000256" key="5">
    <source>
        <dbReference type="ARBA" id="ARBA00023077"/>
    </source>
</evidence>
<dbReference type="EMBL" id="JARXIC010000010">
    <property type="protein sequence ID" value="MDQ8194289.1"/>
    <property type="molecule type" value="Genomic_DNA"/>
</dbReference>
<dbReference type="Proteomes" id="UP001243717">
    <property type="component" value="Unassembled WGS sequence"/>
</dbReference>
<keyword evidence="2 8" id="KW-0813">Transport</keyword>
<dbReference type="Pfam" id="PF07715">
    <property type="entry name" value="Plug"/>
    <property type="match status" value="1"/>
</dbReference>
<evidence type="ECO:0000256" key="1">
    <source>
        <dbReference type="ARBA" id="ARBA00004571"/>
    </source>
</evidence>
<dbReference type="Pfam" id="PF00593">
    <property type="entry name" value="TonB_dep_Rec_b-barrel"/>
    <property type="match status" value="1"/>
</dbReference>
<evidence type="ECO:0000256" key="4">
    <source>
        <dbReference type="ARBA" id="ARBA00022692"/>
    </source>
</evidence>
<dbReference type="SUPFAM" id="SSF56935">
    <property type="entry name" value="Porins"/>
    <property type="match status" value="1"/>
</dbReference>
<evidence type="ECO:0000256" key="7">
    <source>
        <dbReference type="ARBA" id="ARBA00023237"/>
    </source>
</evidence>
<dbReference type="PROSITE" id="PS52016">
    <property type="entry name" value="TONB_DEPENDENT_REC_3"/>
    <property type="match status" value="1"/>
</dbReference>
<evidence type="ECO:0000259" key="11">
    <source>
        <dbReference type="Pfam" id="PF07715"/>
    </source>
</evidence>
<evidence type="ECO:0000313" key="12">
    <source>
        <dbReference type="EMBL" id="MDQ8194289.1"/>
    </source>
</evidence>
<dbReference type="CDD" id="cd01347">
    <property type="entry name" value="ligand_gated_channel"/>
    <property type="match status" value="1"/>
</dbReference>
<evidence type="ECO:0000259" key="10">
    <source>
        <dbReference type="Pfam" id="PF00593"/>
    </source>
</evidence>
<comment type="caution">
    <text evidence="12">The sequence shown here is derived from an EMBL/GenBank/DDBJ whole genome shotgun (WGS) entry which is preliminary data.</text>
</comment>
<keyword evidence="13" id="KW-1185">Reference proteome</keyword>
<keyword evidence="5 9" id="KW-0798">TonB box</keyword>